<proteinExistence type="predicted"/>
<organism evidence="1 2">
    <name type="scientific">Candidatus Gottesmanbacteria bacterium RBG_16_52_11</name>
    <dbReference type="NCBI Taxonomy" id="1798374"/>
    <lineage>
        <taxon>Bacteria</taxon>
        <taxon>Candidatus Gottesmaniibacteriota</taxon>
    </lineage>
</organism>
<name>A0A1F5YNV1_9BACT</name>
<dbReference type="EMBL" id="MFJD01000009">
    <property type="protein sequence ID" value="OGG01806.1"/>
    <property type="molecule type" value="Genomic_DNA"/>
</dbReference>
<comment type="caution">
    <text evidence="1">The sequence shown here is derived from an EMBL/GenBank/DDBJ whole genome shotgun (WGS) entry which is preliminary data.</text>
</comment>
<gene>
    <name evidence="1" type="ORF">A2Z33_00910</name>
</gene>
<reference evidence="1 2" key="1">
    <citation type="journal article" date="2016" name="Nat. Commun.">
        <title>Thousands of microbial genomes shed light on interconnected biogeochemical processes in an aquifer system.</title>
        <authorList>
            <person name="Anantharaman K."/>
            <person name="Brown C.T."/>
            <person name="Hug L.A."/>
            <person name="Sharon I."/>
            <person name="Castelle C.J."/>
            <person name="Probst A.J."/>
            <person name="Thomas B.C."/>
            <person name="Singh A."/>
            <person name="Wilkins M.J."/>
            <person name="Karaoz U."/>
            <person name="Brodie E.L."/>
            <person name="Williams K.H."/>
            <person name="Hubbard S.S."/>
            <person name="Banfield J.F."/>
        </authorList>
    </citation>
    <scope>NUCLEOTIDE SEQUENCE [LARGE SCALE GENOMIC DNA]</scope>
</reference>
<protein>
    <recommendedName>
        <fullName evidence="3">Mannosyl-glycoprotein endo-beta-N-acetylglucosamidase-like domain-containing protein</fullName>
    </recommendedName>
</protein>
<dbReference type="AlphaFoldDB" id="A0A1F5YNV1"/>
<dbReference type="STRING" id="1798374.A2Z33_00910"/>
<sequence length="197" mass="21574">MIRKVLILFAWFPLAAITIGFNINLLTEGHDDHSVRPTVFYASPLVNENNNPLKGSGKILGAAVVSGDGRELLLSEFLKDSPLAPYAGVIVAEADLYDMDYRIIPAIAMCESNLGRRIPSRDSFNAWGIAVYSGASGGARFTDWPGAIQWVTRYVHEKYTGKGIIDLKSIGSIWAPPSVDKGHSWANCVETFMKTLE</sequence>
<evidence type="ECO:0000313" key="2">
    <source>
        <dbReference type="Proteomes" id="UP000178448"/>
    </source>
</evidence>
<dbReference type="Proteomes" id="UP000178448">
    <property type="component" value="Unassembled WGS sequence"/>
</dbReference>
<accession>A0A1F5YNV1</accession>
<evidence type="ECO:0008006" key="3">
    <source>
        <dbReference type="Google" id="ProtNLM"/>
    </source>
</evidence>
<evidence type="ECO:0000313" key="1">
    <source>
        <dbReference type="EMBL" id="OGG01806.1"/>
    </source>
</evidence>